<proteinExistence type="predicted"/>
<name>A0A0E0JPL7_ORYPU</name>
<reference evidence="1" key="1">
    <citation type="submission" date="2015-04" db="UniProtKB">
        <authorList>
            <consortium name="EnsemblPlants"/>
        </authorList>
    </citation>
    <scope>IDENTIFICATION</scope>
</reference>
<accession>A0A0E0JPL7</accession>
<sequence>MDAPPGTGSAMARLAVVVVGGGGGGGAEEVEEEERRRKRRSKLVHCPCNKNCGYRTRRWEGLSNVDGRRRKMLQQKGVDKPMGILCATNDTKYSS</sequence>
<dbReference type="AlphaFoldDB" id="A0A0E0JPL7"/>
<protein>
    <submittedName>
        <fullName evidence="1">Uncharacterized protein</fullName>
    </submittedName>
</protein>
<dbReference type="EnsemblPlants" id="OPUNC01G32380.1">
    <property type="protein sequence ID" value="OPUNC01G32380.1"/>
    <property type="gene ID" value="OPUNC01G32380"/>
</dbReference>
<keyword evidence="2" id="KW-1185">Reference proteome</keyword>
<organism evidence="1">
    <name type="scientific">Oryza punctata</name>
    <name type="common">Red rice</name>
    <dbReference type="NCBI Taxonomy" id="4537"/>
    <lineage>
        <taxon>Eukaryota</taxon>
        <taxon>Viridiplantae</taxon>
        <taxon>Streptophyta</taxon>
        <taxon>Embryophyta</taxon>
        <taxon>Tracheophyta</taxon>
        <taxon>Spermatophyta</taxon>
        <taxon>Magnoliopsida</taxon>
        <taxon>Liliopsida</taxon>
        <taxon>Poales</taxon>
        <taxon>Poaceae</taxon>
        <taxon>BOP clade</taxon>
        <taxon>Oryzoideae</taxon>
        <taxon>Oryzeae</taxon>
        <taxon>Oryzinae</taxon>
        <taxon>Oryza</taxon>
    </lineage>
</organism>
<dbReference type="Proteomes" id="UP000026962">
    <property type="component" value="Chromosome 1"/>
</dbReference>
<reference evidence="1" key="2">
    <citation type="submission" date="2018-05" db="EMBL/GenBank/DDBJ databases">
        <title>OpunRS2 (Oryza punctata Reference Sequence Version 2).</title>
        <authorList>
            <person name="Zhang J."/>
            <person name="Kudrna D."/>
            <person name="Lee S."/>
            <person name="Talag J."/>
            <person name="Welchert J."/>
            <person name="Wing R.A."/>
        </authorList>
    </citation>
    <scope>NUCLEOTIDE SEQUENCE [LARGE SCALE GENOMIC DNA]</scope>
</reference>
<dbReference type="HOGENOM" id="CLU_2376471_0_0_1"/>
<dbReference type="Gramene" id="OPUNC01G32380.1">
    <property type="protein sequence ID" value="OPUNC01G32380.1"/>
    <property type="gene ID" value="OPUNC01G32380"/>
</dbReference>
<evidence type="ECO:0000313" key="2">
    <source>
        <dbReference type="Proteomes" id="UP000026962"/>
    </source>
</evidence>
<evidence type="ECO:0000313" key="1">
    <source>
        <dbReference type="EnsemblPlants" id="OPUNC01G32380.1"/>
    </source>
</evidence>